<evidence type="ECO:0000313" key="1">
    <source>
        <dbReference type="EMBL" id="ROR39162.1"/>
    </source>
</evidence>
<keyword evidence="1" id="KW-0808">Transferase</keyword>
<dbReference type="AlphaFoldDB" id="A0AAJ4UXB9"/>
<comment type="caution">
    <text evidence="1">The sequence shown here is derived from an EMBL/GenBank/DDBJ whole genome shotgun (WGS) entry which is preliminary data.</text>
</comment>
<dbReference type="GO" id="GO:0032259">
    <property type="term" value="P:methylation"/>
    <property type="evidence" value="ECO:0007669"/>
    <property type="project" value="UniProtKB-KW"/>
</dbReference>
<sequence length="247" mass="29312">MNCKKVAPFLGMDKKKPLYYKNIRMKTDTCLHEQIVDYINKISGNKKLKILDWGCGEGALAQRLFDLGHDVIGVDIDAKNFKAECEFFQLDFNNKNEVEKFINKNYKFDLILGIEVIEHVKSPYEYLDYIYRLCQKDTIVIVSTPNIASWWGRFWFLLTGELWGFSYDSWDDPGHINPISEIEMRRILEEKNFELLDIWEGGKLPIVWFYNIKRFFISLFMLPFQIIMKGRKKGWVLVYVFKKGKKD</sequence>
<dbReference type="PANTHER" id="PTHR43861:SF6">
    <property type="entry name" value="METHYLTRANSFERASE TYPE 11"/>
    <property type="match status" value="1"/>
</dbReference>
<dbReference type="EMBL" id="RJVK01000004">
    <property type="protein sequence ID" value="ROR39162.1"/>
    <property type="molecule type" value="Genomic_DNA"/>
</dbReference>
<dbReference type="Pfam" id="PF13489">
    <property type="entry name" value="Methyltransf_23"/>
    <property type="match status" value="1"/>
</dbReference>
<proteinExistence type="predicted"/>
<dbReference type="SUPFAM" id="SSF53335">
    <property type="entry name" value="S-adenosyl-L-methionine-dependent methyltransferases"/>
    <property type="match status" value="1"/>
</dbReference>
<keyword evidence="1" id="KW-0489">Methyltransferase</keyword>
<dbReference type="PANTHER" id="PTHR43861">
    <property type="entry name" value="TRANS-ACONITATE 2-METHYLTRANSFERASE-RELATED"/>
    <property type="match status" value="1"/>
</dbReference>
<name>A0AAJ4UXB9_9BACT</name>
<dbReference type="Proteomes" id="UP000272781">
    <property type="component" value="Unassembled WGS sequence"/>
</dbReference>
<accession>A0AAJ4UXB9</accession>
<organism evidence="1 2">
    <name type="scientific">Caminibacter pacificus</name>
    <dbReference type="NCBI Taxonomy" id="1424653"/>
    <lineage>
        <taxon>Bacteria</taxon>
        <taxon>Pseudomonadati</taxon>
        <taxon>Campylobacterota</taxon>
        <taxon>Epsilonproteobacteria</taxon>
        <taxon>Nautiliales</taxon>
        <taxon>Nautiliaceae</taxon>
        <taxon>Caminibacter</taxon>
    </lineage>
</organism>
<dbReference type="Gene3D" id="3.40.50.150">
    <property type="entry name" value="Vaccinia Virus protein VP39"/>
    <property type="match status" value="1"/>
</dbReference>
<dbReference type="InterPro" id="IPR029063">
    <property type="entry name" value="SAM-dependent_MTases_sf"/>
</dbReference>
<gene>
    <name evidence="1" type="ORF">EDC58_1660</name>
</gene>
<evidence type="ECO:0000313" key="2">
    <source>
        <dbReference type="Proteomes" id="UP000272781"/>
    </source>
</evidence>
<protein>
    <submittedName>
        <fullName evidence="1">2-polyprenyl-3-methyl-5-hydroxy-6-metoxy-1, 4-benzoquinol methylase</fullName>
    </submittedName>
</protein>
<dbReference type="RefSeq" id="WP_123353036.1">
    <property type="nucleotide sequence ID" value="NZ_RJVK01000004.1"/>
</dbReference>
<dbReference type="GO" id="GO:0008168">
    <property type="term" value="F:methyltransferase activity"/>
    <property type="evidence" value="ECO:0007669"/>
    <property type="project" value="UniProtKB-KW"/>
</dbReference>
<dbReference type="CDD" id="cd02440">
    <property type="entry name" value="AdoMet_MTases"/>
    <property type="match status" value="1"/>
</dbReference>
<reference evidence="1 2" key="1">
    <citation type="submission" date="2018-11" db="EMBL/GenBank/DDBJ databases">
        <title>Genomic Encyclopedia of Type Strains, Phase IV (KMG-IV): sequencing the most valuable type-strain genomes for metagenomic binning, comparative biology and taxonomic classification.</title>
        <authorList>
            <person name="Goeker M."/>
        </authorList>
    </citation>
    <scope>NUCLEOTIDE SEQUENCE [LARGE SCALE GENOMIC DNA]</scope>
    <source>
        <strain evidence="1 2">DSM 27783</strain>
    </source>
</reference>